<name>A0ABT2LS73_9HYPH</name>
<feature type="region of interest" description="Disordered" evidence="1">
    <location>
        <begin position="137"/>
        <end position="163"/>
    </location>
</feature>
<organism evidence="2 3">
    <name type="scientific">Chelativorans salis</name>
    <dbReference type="NCBI Taxonomy" id="2978478"/>
    <lineage>
        <taxon>Bacteria</taxon>
        <taxon>Pseudomonadati</taxon>
        <taxon>Pseudomonadota</taxon>
        <taxon>Alphaproteobacteria</taxon>
        <taxon>Hyphomicrobiales</taxon>
        <taxon>Phyllobacteriaceae</taxon>
        <taxon>Chelativorans</taxon>
    </lineage>
</organism>
<dbReference type="Proteomes" id="UP001320831">
    <property type="component" value="Unassembled WGS sequence"/>
</dbReference>
<dbReference type="SUPFAM" id="SSF143081">
    <property type="entry name" value="BB1717-like"/>
    <property type="match status" value="1"/>
</dbReference>
<feature type="compositionally biased region" description="Low complexity" evidence="1">
    <location>
        <begin position="138"/>
        <end position="151"/>
    </location>
</feature>
<evidence type="ECO:0000313" key="2">
    <source>
        <dbReference type="EMBL" id="MCT7376949.1"/>
    </source>
</evidence>
<evidence type="ECO:0000313" key="3">
    <source>
        <dbReference type="Proteomes" id="UP001320831"/>
    </source>
</evidence>
<proteinExistence type="predicted"/>
<sequence>MRFASELSPYAVAMKTDEPFYIAAIWEEWKHRQTDAVIRTFAVVTYEANELMATIHPRMPVIIADSFLSQQPTLGPTHFERPRALPYWTRIPSVRSSGRRRPDQLEGRAARASPPLNPDVACAIPVDRKESCQRCPTAGRSALSRSRSESAFGTAPNGNRRRSRCKTCAVHENRLRVRQRGWNCALHRKP</sequence>
<accession>A0ABT2LS73</accession>
<dbReference type="Gene3D" id="3.90.1680.10">
    <property type="entry name" value="SOS response associated peptidase-like"/>
    <property type="match status" value="1"/>
</dbReference>
<feature type="compositionally biased region" description="Basic and acidic residues" evidence="1">
    <location>
        <begin position="100"/>
        <end position="109"/>
    </location>
</feature>
<reference evidence="2 3" key="1">
    <citation type="submission" date="2022-09" db="EMBL/GenBank/DDBJ databases">
        <title>Chelativorans salina sp. nov., a novel slightly halophilic bacterium isolated from a saline lake sediment enrichment.</title>
        <authorList>
            <person name="Gao L."/>
            <person name="Fang B.-Z."/>
            <person name="Li W.-J."/>
        </authorList>
    </citation>
    <scope>NUCLEOTIDE SEQUENCE [LARGE SCALE GENOMIC DNA]</scope>
    <source>
        <strain evidence="2 3">EGI FJ00035</strain>
    </source>
</reference>
<dbReference type="RefSeq" id="WP_260905202.1">
    <property type="nucleotide sequence ID" value="NZ_JAOCZP010000005.1"/>
</dbReference>
<dbReference type="EMBL" id="JAOCZP010000005">
    <property type="protein sequence ID" value="MCT7376949.1"/>
    <property type="molecule type" value="Genomic_DNA"/>
</dbReference>
<feature type="region of interest" description="Disordered" evidence="1">
    <location>
        <begin position="95"/>
        <end position="118"/>
    </location>
</feature>
<evidence type="ECO:0000256" key="1">
    <source>
        <dbReference type="SAM" id="MobiDB-lite"/>
    </source>
</evidence>
<gene>
    <name evidence="2" type="ORF">N5A92_18135</name>
</gene>
<dbReference type="InterPro" id="IPR003738">
    <property type="entry name" value="SRAP"/>
</dbReference>
<keyword evidence="3" id="KW-1185">Reference proteome</keyword>
<dbReference type="InterPro" id="IPR036590">
    <property type="entry name" value="SRAP-like"/>
</dbReference>
<comment type="caution">
    <text evidence="2">The sequence shown here is derived from an EMBL/GenBank/DDBJ whole genome shotgun (WGS) entry which is preliminary data.</text>
</comment>
<dbReference type="Pfam" id="PF02586">
    <property type="entry name" value="SRAP"/>
    <property type="match status" value="1"/>
</dbReference>
<protein>
    <submittedName>
        <fullName evidence="2">SOS response-associated peptidase</fullName>
    </submittedName>
</protein>